<dbReference type="InterPro" id="IPR023801">
    <property type="entry name" value="His_deacetylse_dom"/>
</dbReference>
<comment type="similarity">
    <text evidence="1">Belongs to the histone deacetylase family.</text>
</comment>
<evidence type="ECO:0000313" key="4">
    <source>
        <dbReference type="Proteomes" id="UP000321548"/>
    </source>
</evidence>
<organism evidence="3 4">
    <name type="scientific">Zeimonas arvi</name>
    <dbReference type="NCBI Taxonomy" id="2498847"/>
    <lineage>
        <taxon>Bacteria</taxon>
        <taxon>Pseudomonadati</taxon>
        <taxon>Pseudomonadota</taxon>
        <taxon>Betaproteobacteria</taxon>
        <taxon>Burkholderiales</taxon>
        <taxon>Burkholderiaceae</taxon>
        <taxon>Zeimonas</taxon>
    </lineage>
</organism>
<dbReference type="InterPro" id="IPR037138">
    <property type="entry name" value="His_deacetylse_dom_sf"/>
</dbReference>
<dbReference type="GO" id="GO:0004407">
    <property type="term" value="F:histone deacetylase activity"/>
    <property type="evidence" value="ECO:0007669"/>
    <property type="project" value="TreeGrafter"/>
</dbReference>
<dbReference type="PANTHER" id="PTHR10625">
    <property type="entry name" value="HISTONE DEACETYLASE HDAC1-RELATED"/>
    <property type="match status" value="1"/>
</dbReference>
<evidence type="ECO:0000313" key="3">
    <source>
        <dbReference type="EMBL" id="TXL66302.1"/>
    </source>
</evidence>
<feature type="domain" description="Histone deacetylase" evidence="2">
    <location>
        <begin position="20"/>
        <end position="304"/>
    </location>
</feature>
<dbReference type="AlphaFoldDB" id="A0A5C8NYY6"/>
<dbReference type="PANTHER" id="PTHR10625:SF10">
    <property type="entry name" value="HISTONE DEACETYLASE HDAC1"/>
    <property type="match status" value="1"/>
</dbReference>
<dbReference type="Gene3D" id="3.40.800.20">
    <property type="entry name" value="Histone deacetylase domain"/>
    <property type="match status" value="1"/>
</dbReference>
<evidence type="ECO:0000259" key="2">
    <source>
        <dbReference type="Pfam" id="PF00850"/>
    </source>
</evidence>
<evidence type="ECO:0000256" key="1">
    <source>
        <dbReference type="ARBA" id="ARBA00005947"/>
    </source>
</evidence>
<dbReference type="InterPro" id="IPR000286">
    <property type="entry name" value="HDACs"/>
</dbReference>
<dbReference type="Pfam" id="PF00850">
    <property type="entry name" value="Hist_deacetyl"/>
    <property type="match status" value="1"/>
</dbReference>
<protein>
    <submittedName>
        <fullName evidence="3">Histone deacetylase family protein</fullName>
    </submittedName>
</protein>
<dbReference type="GO" id="GO:0040029">
    <property type="term" value="P:epigenetic regulation of gene expression"/>
    <property type="evidence" value="ECO:0007669"/>
    <property type="project" value="TreeGrafter"/>
</dbReference>
<proteinExistence type="inferred from homology"/>
<dbReference type="OrthoDB" id="9808367at2"/>
<reference evidence="3 4" key="1">
    <citation type="submission" date="2019-06" db="EMBL/GenBank/DDBJ databases">
        <title>Quisquiliibacterium sp. nov., isolated from a maize field.</title>
        <authorList>
            <person name="Lin S.-Y."/>
            <person name="Tsai C.-F."/>
            <person name="Young C.-C."/>
        </authorList>
    </citation>
    <scope>NUCLEOTIDE SEQUENCE [LARGE SCALE GENOMIC DNA]</scope>
    <source>
        <strain evidence="3 4">CC-CFT501</strain>
    </source>
</reference>
<name>A0A5C8NYY6_9BURK</name>
<keyword evidence="4" id="KW-1185">Reference proteome</keyword>
<accession>A0A5C8NYY6</accession>
<dbReference type="EMBL" id="VDUY01000003">
    <property type="protein sequence ID" value="TXL66302.1"/>
    <property type="molecule type" value="Genomic_DNA"/>
</dbReference>
<dbReference type="Proteomes" id="UP000321548">
    <property type="component" value="Unassembled WGS sequence"/>
</dbReference>
<dbReference type="SUPFAM" id="SSF52768">
    <property type="entry name" value="Arginase/deacetylase"/>
    <property type="match status" value="1"/>
</dbReference>
<dbReference type="PRINTS" id="PR01270">
    <property type="entry name" value="HDASUPER"/>
</dbReference>
<gene>
    <name evidence="3" type="ORF">FHP08_09555</name>
</gene>
<dbReference type="InterPro" id="IPR023696">
    <property type="entry name" value="Ureohydrolase_dom_sf"/>
</dbReference>
<comment type="caution">
    <text evidence="3">The sequence shown here is derived from an EMBL/GenBank/DDBJ whole genome shotgun (WGS) entry which is preliminary data.</text>
</comment>
<dbReference type="RefSeq" id="WP_147704213.1">
    <property type="nucleotide sequence ID" value="NZ_VDUY01000003.1"/>
</dbReference>
<sequence>MKTAYITHPSSQRHEMGAHHPECPDRVAAIADRLLMRGVLDLMDAFEAPRATLEQVGRAHDTRYLLELQALSPTEGYVSVDPDTSMNPHTFEAALHAAGASVLAAELVLRQGYRRVFCNVRPPGHHAGRAGASGFCFFNNAAVGIRHALDVLGLERVALIDFDVHHGNGSEDIFAGDEQVLMVSTFQSRLYPFVGEEPTGANLCNVPLKPYSDGEAMRTAVREQWLPALQAFSPQMLFVSAGFDAHREDDMSHLMWRDEDYAWVSREIVAFADHCCEGRVVSTLEGGYHLGALARSAELHVRALIGLD</sequence>
<dbReference type="CDD" id="cd11599">
    <property type="entry name" value="HDAC_classII_2"/>
    <property type="match status" value="1"/>
</dbReference>